<evidence type="ECO:0000313" key="13">
    <source>
        <dbReference type="Proteomes" id="UP001139502"/>
    </source>
</evidence>
<feature type="transmembrane region" description="Helical" evidence="10">
    <location>
        <begin position="71"/>
        <end position="90"/>
    </location>
</feature>
<feature type="compositionally biased region" description="Gly residues" evidence="9">
    <location>
        <begin position="538"/>
        <end position="549"/>
    </location>
</feature>
<organism evidence="12 13">
    <name type="scientific">Rothia santali</name>
    <dbReference type="NCBI Taxonomy" id="2949643"/>
    <lineage>
        <taxon>Bacteria</taxon>
        <taxon>Bacillati</taxon>
        <taxon>Actinomycetota</taxon>
        <taxon>Actinomycetes</taxon>
        <taxon>Micrococcales</taxon>
        <taxon>Micrococcaceae</taxon>
        <taxon>Rothia</taxon>
    </lineage>
</organism>
<feature type="transmembrane region" description="Helical" evidence="10">
    <location>
        <begin position="321"/>
        <end position="345"/>
    </location>
</feature>
<feature type="region of interest" description="Disordered" evidence="9">
    <location>
        <begin position="1"/>
        <end position="26"/>
    </location>
</feature>
<evidence type="ECO:0000256" key="3">
    <source>
        <dbReference type="ARBA" id="ARBA00022448"/>
    </source>
</evidence>
<evidence type="ECO:0000256" key="8">
    <source>
        <dbReference type="ARBA" id="ARBA00023136"/>
    </source>
</evidence>
<keyword evidence="13" id="KW-1185">Reference proteome</keyword>
<feature type="region of interest" description="Disordered" evidence="9">
    <location>
        <begin position="529"/>
        <end position="582"/>
    </location>
</feature>
<proteinExistence type="inferred from homology"/>
<keyword evidence="4" id="KW-1003">Cell membrane</keyword>
<feature type="transmembrane region" description="Helical" evidence="10">
    <location>
        <begin position="463"/>
        <end position="483"/>
    </location>
</feature>
<evidence type="ECO:0000256" key="2">
    <source>
        <dbReference type="ARBA" id="ARBA00008583"/>
    </source>
</evidence>
<dbReference type="AlphaFoldDB" id="A0A9X2HC25"/>
<dbReference type="InterPro" id="IPR004841">
    <property type="entry name" value="AA-permease/SLC12A_dom"/>
</dbReference>
<sequence>MSSSSTPGAGAGAGTETASQGRPAADPQGAFAEEQAGFHKSLRPRQIQMIAIGGSIGTGLFLGAGGRLESAGPALFVVYAIAGFFGYLILRQLGELVVHRPSSGSFVSYCREFYGERSAYFTGWMYWLSWAATTIVDATAIAIYVRWFGQYSEFVASIPQWVIAFVVIAVVVAMNLISVKVFGELEFWFALIKVLALVIFMVVGIFFVIFGTPTGSVTGLSLITDNGGLIPNGLLPALVVSQGVVFAYSGIELVGTASGETENAQKTIPKAINTVILRIAIFYVGSVLLLTLLLPYTAYSADESPFVTFFSSIGVDAAGPIMQLVVITAALSSLNAGLFSTGRVMHSMAMNGSAPRFAGILSKSGVPFGGILLTAVVALLGVVLNYYVPEQAFEIVLNVSAVGIIVGWAGITMPHLKFISLTRQGVHERPGYRAPLAPFTNYLTMAFLVGVVVLIAFDFPVGTYTLASMAIVIPLLVLGWFVVRHRVREIAEAREGYTGTYPVIVEPISLQDSRRAPAKNGAKVYIHVREDEGEGEAPAGGRGAAGGPGERPDRGERPDSGQRPDSGERPDRGEGRGPGGEG</sequence>
<feature type="transmembrane region" description="Helical" evidence="10">
    <location>
        <begin position="395"/>
        <end position="416"/>
    </location>
</feature>
<comment type="subcellular location">
    <subcellularLocation>
        <location evidence="1">Cell membrane</location>
        <topology evidence="1">Multi-pass membrane protein</topology>
    </subcellularLocation>
</comment>
<feature type="transmembrane region" description="Helical" evidence="10">
    <location>
        <begin position="366"/>
        <end position="389"/>
    </location>
</feature>
<evidence type="ECO:0000256" key="6">
    <source>
        <dbReference type="ARBA" id="ARBA00022970"/>
    </source>
</evidence>
<keyword evidence="7 10" id="KW-1133">Transmembrane helix</keyword>
<keyword evidence="3" id="KW-0813">Transport</keyword>
<dbReference type="EMBL" id="JANAFB010000004">
    <property type="protein sequence ID" value="MCP3424947.1"/>
    <property type="molecule type" value="Genomic_DNA"/>
</dbReference>
<keyword evidence="6" id="KW-0029">Amino-acid transport</keyword>
<feature type="compositionally biased region" description="Basic and acidic residues" evidence="9">
    <location>
        <begin position="550"/>
        <end position="575"/>
    </location>
</feature>
<gene>
    <name evidence="12" type="ORF">NBM05_02605</name>
</gene>
<dbReference type="PROSITE" id="PS00218">
    <property type="entry name" value="AMINO_ACID_PERMEASE_1"/>
    <property type="match status" value="1"/>
</dbReference>
<feature type="domain" description="Amino acid permease/ SLC12A" evidence="11">
    <location>
        <begin position="47"/>
        <end position="488"/>
    </location>
</feature>
<dbReference type="GO" id="GO:0005886">
    <property type="term" value="C:plasma membrane"/>
    <property type="evidence" value="ECO:0007669"/>
    <property type="project" value="UniProtKB-SubCell"/>
</dbReference>
<dbReference type="PANTHER" id="PTHR43495:SF1">
    <property type="entry name" value="L-ASPARAGINE PERMEASE"/>
    <property type="match status" value="1"/>
</dbReference>
<comment type="similarity">
    <text evidence="2">Belongs to the amino acid-polyamine-organocation (APC) superfamily. Amino acid transporter (AAT) (TC 2.A.3.1) family.</text>
</comment>
<dbReference type="PANTHER" id="PTHR43495">
    <property type="entry name" value="GABA PERMEASE"/>
    <property type="match status" value="1"/>
</dbReference>
<dbReference type="Pfam" id="PF00324">
    <property type="entry name" value="AA_permease"/>
    <property type="match status" value="1"/>
</dbReference>
<name>A0A9X2HC25_9MICC</name>
<feature type="transmembrane region" description="Helical" evidence="10">
    <location>
        <begin position="194"/>
        <end position="213"/>
    </location>
</feature>
<feature type="transmembrane region" description="Helical" evidence="10">
    <location>
        <begin position="275"/>
        <end position="301"/>
    </location>
</feature>
<reference evidence="12" key="1">
    <citation type="submission" date="2022-06" db="EMBL/GenBank/DDBJ databases">
        <title>Rothia sp. isolated from sandalwood seedling.</title>
        <authorList>
            <person name="Tuikhar N."/>
            <person name="Kirdat K."/>
            <person name="Thorat V."/>
            <person name="Swetha P."/>
            <person name="Padma S."/>
            <person name="Sundararaj R."/>
            <person name="Yadav A."/>
        </authorList>
    </citation>
    <scope>NUCLEOTIDE SEQUENCE</scope>
    <source>
        <strain evidence="12">AR01</strain>
    </source>
</reference>
<evidence type="ECO:0000256" key="9">
    <source>
        <dbReference type="SAM" id="MobiDB-lite"/>
    </source>
</evidence>
<accession>A0A9X2HC25</accession>
<dbReference type="InterPro" id="IPR004840">
    <property type="entry name" value="Amino_acid_permease_CS"/>
</dbReference>
<evidence type="ECO:0000256" key="10">
    <source>
        <dbReference type="SAM" id="Phobius"/>
    </source>
</evidence>
<keyword evidence="8 10" id="KW-0472">Membrane</keyword>
<evidence type="ECO:0000256" key="1">
    <source>
        <dbReference type="ARBA" id="ARBA00004651"/>
    </source>
</evidence>
<evidence type="ECO:0000256" key="5">
    <source>
        <dbReference type="ARBA" id="ARBA00022692"/>
    </source>
</evidence>
<feature type="transmembrane region" description="Helical" evidence="10">
    <location>
        <begin position="436"/>
        <end position="457"/>
    </location>
</feature>
<comment type="caution">
    <text evidence="12">The sequence shown here is derived from an EMBL/GenBank/DDBJ whole genome shotgun (WGS) entry which is preliminary data.</text>
</comment>
<feature type="compositionally biased region" description="Low complexity" evidence="9">
    <location>
        <begin position="1"/>
        <end position="21"/>
    </location>
</feature>
<feature type="transmembrane region" description="Helical" evidence="10">
    <location>
        <begin position="127"/>
        <end position="149"/>
    </location>
</feature>
<protein>
    <submittedName>
        <fullName evidence="12">Amino acid permease</fullName>
    </submittedName>
</protein>
<evidence type="ECO:0000313" key="12">
    <source>
        <dbReference type="EMBL" id="MCP3424947.1"/>
    </source>
</evidence>
<evidence type="ECO:0000256" key="7">
    <source>
        <dbReference type="ARBA" id="ARBA00022989"/>
    </source>
</evidence>
<evidence type="ECO:0000256" key="4">
    <source>
        <dbReference type="ARBA" id="ARBA00022475"/>
    </source>
</evidence>
<dbReference type="Gene3D" id="1.20.1740.10">
    <property type="entry name" value="Amino acid/polyamine transporter I"/>
    <property type="match status" value="1"/>
</dbReference>
<dbReference type="GO" id="GO:0055085">
    <property type="term" value="P:transmembrane transport"/>
    <property type="evidence" value="ECO:0007669"/>
    <property type="project" value="InterPro"/>
</dbReference>
<dbReference type="GO" id="GO:0006865">
    <property type="term" value="P:amino acid transport"/>
    <property type="evidence" value="ECO:0007669"/>
    <property type="project" value="UniProtKB-KW"/>
</dbReference>
<feature type="transmembrane region" description="Helical" evidence="10">
    <location>
        <begin position="233"/>
        <end position="254"/>
    </location>
</feature>
<dbReference type="Proteomes" id="UP001139502">
    <property type="component" value="Unassembled WGS sequence"/>
</dbReference>
<evidence type="ECO:0000259" key="11">
    <source>
        <dbReference type="Pfam" id="PF00324"/>
    </source>
</evidence>
<feature type="transmembrane region" description="Helical" evidence="10">
    <location>
        <begin position="161"/>
        <end position="182"/>
    </location>
</feature>
<dbReference type="FunFam" id="1.20.1740.10:FF:000001">
    <property type="entry name" value="Amino acid permease"/>
    <property type="match status" value="1"/>
</dbReference>
<keyword evidence="5 10" id="KW-0812">Transmembrane</keyword>
<dbReference type="RefSeq" id="WP_254164916.1">
    <property type="nucleotide sequence ID" value="NZ_JANAFB010000004.1"/>
</dbReference>